<evidence type="ECO:0000313" key="3">
    <source>
        <dbReference type="Proteomes" id="UP000827549"/>
    </source>
</evidence>
<dbReference type="GeneID" id="87805428"/>
<dbReference type="Proteomes" id="UP000827549">
    <property type="component" value="Chromosome 2"/>
</dbReference>
<dbReference type="EMBL" id="CP086715">
    <property type="protein sequence ID" value="WOO78641.1"/>
    <property type="molecule type" value="Genomic_DNA"/>
</dbReference>
<evidence type="ECO:0000259" key="1">
    <source>
        <dbReference type="Pfam" id="PF03061"/>
    </source>
</evidence>
<dbReference type="AlphaFoldDB" id="A0AAF1BFU5"/>
<dbReference type="RefSeq" id="XP_062624673.1">
    <property type="nucleotide sequence ID" value="XM_062768689.1"/>
</dbReference>
<accession>A0AAF1BFU5</accession>
<sequence length="311" mass="33127">MAALRLALPALRAGARVAAAPSITPVAPRRALSSTTRALAEAVATPAAPAQGFAGAKPKSSGAGRRWGIRLAVLLAVPVAYFAGAVAPPKVVLLLSPRYSPPPPDKDSKHGKALTEDVERELQDLFVVAEMRTKKDWYEARPYERFDPQKVHNSLTAGSLRGPGKLAIPPLAFAKNDESEAVLIVHLGRALCGHDGIIHGGLIATVFDESLARNALMNIDTHIGVTATLTLNYRSPCMADQFVIVRTKLDDKQGRKIRVSGTMETLDGERIADANALFVEPKWAQFLQSSGVTEALGAPTSRPNPAAERAV</sequence>
<dbReference type="Gene3D" id="3.10.129.10">
    <property type="entry name" value="Hotdog Thioesterase"/>
    <property type="match status" value="1"/>
</dbReference>
<proteinExistence type="predicted"/>
<dbReference type="InterPro" id="IPR006683">
    <property type="entry name" value="Thioestr_dom"/>
</dbReference>
<name>A0AAF1BFU5_9TREE</name>
<gene>
    <name evidence="2" type="primary">SPAPB2B4.06</name>
    <name evidence="2" type="ORF">LOC62_02G002180</name>
</gene>
<feature type="domain" description="Thioesterase" evidence="1">
    <location>
        <begin position="196"/>
        <end position="270"/>
    </location>
</feature>
<dbReference type="CDD" id="cd03443">
    <property type="entry name" value="PaaI_thioesterase"/>
    <property type="match status" value="1"/>
</dbReference>
<reference evidence="2" key="1">
    <citation type="submission" date="2023-10" db="EMBL/GenBank/DDBJ databases">
        <authorList>
            <person name="Noh H."/>
        </authorList>
    </citation>
    <scope>NUCLEOTIDE SEQUENCE</scope>
    <source>
        <strain evidence="2">DUCC4014</strain>
    </source>
</reference>
<dbReference type="InterPro" id="IPR052061">
    <property type="entry name" value="PTE-AB_protein"/>
</dbReference>
<dbReference type="PANTHER" id="PTHR47260">
    <property type="entry name" value="UPF0644 PROTEIN PB2B4.06"/>
    <property type="match status" value="1"/>
</dbReference>
<organism evidence="2 3">
    <name type="scientific">Vanrija pseudolonga</name>
    <dbReference type="NCBI Taxonomy" id="143232"/>
    <lineage>
        <taxon>Eukaryota</taxon>
        <taxon>Fungi</taxon>
        <taxon>Dikarya</taxon>
        <taxon>Basidiomycota</taxon>
        <taxon>Agaricomycotina</taxon>
        <taxon>Tremellomycetes</taxon>
        <taxon>Trichosporonales</taxon>
        <taxon>Trichosporonaceae</taxon>
        <taxon>Vanrija</taxon>
    </lineage>
</organism>
<evidence type="ECO:0000313" key="2">
    <source>
        <dbReference type="EMBL" id="WOO78641.1"/>
    </source>
</evidence>
<dbReference type="SUPFAM" id="SSF54637">
    <property type="entry name" value="Thioesterase/thiol ester dehydrase-isomerase"/>
    <property type="match status" value="1"/>
</dbReference>
<dbReference type="Pfam" id="PF03061">
    <property type="entry name" value="4HBT"/>
    <property type="match status" value="1"/>
</dbReference>
<protein>
    <submittedName>
        <fullName evidence="2">UPF0644 protein</fullName>
    </submittedName>
</protein>
<dbReference type="InterPro" id="IPR029069">
    <property type="entry name" value="HotDog_dom_sf"/>
</dbReference>
<dbReference type="PANTHER" id="PTHR47260:SF1">
    <property type="entry name" value="UPF0644 PROTEIN PB2B4.06"/>
    <property type="match status" value="1"/>
</dbReference>
<keyword evidence="3" id="KW-1185">Reference proteome</keyword>